<gene>
    <name evidence="2" type="ORF">K1W69_23995</name>
</gene>
<dbReference type="InterPro" id="IPR052513">
    <property type="entry name" value="Thioester_dehydratase-like"/>
</dbReference>
<dbReference type="InterPro" id="IPR002878">
    <property type="entry name" value="ChsH2_C"/>
</dbReference>
<reference evidence="2" key="1">
    <citation type="submission" date="2021-08" db="EMBL/GenBank/DDBJ databases">
        <title>Hoeflea bacterium WL0058 sp. nov., isolated from the sediment.</title>
        <authorList>
            <person name="Wang L."/>
            <person name="Zhang D."/>
        </authorList>
    </citation>
    <scope>NUCLEOTIDE SEQUENCE</scope>
    <source>
        <strain evidence="2">WL0058</strain>
    </source>
</reference>
<dbReference type="AlphaFoldDB" id="A0AAE2ZV64"/>
<dbReference type="Proteomes" id="UP001196509">
    <property type="component" value="Unassembled WGS sequence"/>
</dbReference>
<protein>
    <submittedName>
        <fullName evidence="2">OB-fold domain-containing protein</fullName>
    </submittedName>
</protein>
<comment type="caution">
    <text evidence="2">The sequence shown here is derived from an EMBL/GenBank/DDBJ whole genome shotgun (WGS) entry which is preliminary data.</text>
</comment>
<sequence>MTAEASPADEIAMFFEGAERGALMLKRCIDTGKAFHYPRERSPFTGGKTEWFEATGKGSIYSCSLSHRADPPYCLAYVKLDEGPIMMTNIVADDLTAVAIGQRVQVTFQQGPDGRQIPFFTPE</sequence>
<evidence type="ECO:0000259" key="1">
    <source>
        <dbReference type="Pfam" id="PF01796"/>
    </source>
</evidence>
<evidence type="ECO:0000313" key="2">
    <source>
        <dbReference type="EMBL" id="MBW8640277.1"/>
    </source>
</evidence>
<dbReference type="EMBL" id="JAICBX010000005">
    <property type="protein sequence ID" value="MBW8640277.1"/>
    <property type="molecule type" value="Genomic_DNA"/>
</dbReference>
<feature type="domain" description="ChsH2 C-terminal OB-fold" evidence="1">
    <location>
        <begin position="51"/>
        <end position="109"/>
    </location>
</feature>
<dbReference type="Pfam" id="PF01796">
    <property type="entry name" value="OB_ChsH2_C"/>
    <property type="match status" value="1"/>
</dbReference>
<accession>A0AAE2ZV64</accession>
<dbReference type="SUPFAM" id="SSF50249">
    <property type="entry name" value="Nucleic acid-binding proteins"/>
    <property type="match status" value="1"/>
</dbReference>
<name>A0AAE2ZV64_9HYPH</name>
<dbReference type="RefSeq" id="WP_220230983.1">
    <property type="nucleotide sequence ID" value="NZ_JAICBX010000005.1"/>
</dbReference>
<dbReference type="PANTHER" id="PTHR34075:SF5">
    <property type="entry name" value="BLR3430 PROTEIN"/>
    <property type="match status" value="1"/>
</dbReference>
<evidence type="ECO:0000313" key="3">
    <source>
        <dbReference type="Proteomes" id="UP001196509"/>
    </source>
</evidence>
<keyword evidence="3" id="KW-1185">Reference proteome</keyword>
<proteinExistence type="predicted"/>
<organism evidence="2 3">
    <name type="scientific">Flavimaribacter sediminis</name>
    <dbReference type="NCBI Taxonomy" id="2865987"/>
    <lineage>
        <taxon>Bacteria</taxon>
        <taxon>Pseudomonadati</taxon>
        <taxon>Pseudomonadota</taxon>
        <taxon>Alphaproteobacteria</taxon>
        <taxon>Hyphomicrobiales</taxon>
        <taxon>Rhizobiaceae</taxon>
        <taxon>Flavimaribacter</taxon>
    </lineage>
</organism>
<dbReference type="PANTHER" id="PTHR34075">
    <property type="entry name" value="BLR3430 PROTEIN"/>
    <property type="match status" value="1"/>
</dbReference>
<dbReference type="InterPro" id="IPR012340">
    <property type="entry name" value="NA-bd_OB-fold"/>
</dbReference>